<protein>
    <recommendedName>
        <fullName evidence="4">SnoaL-like domain-containing protein</fullName>
    </recommendedName>
</protein>
<evidence type="ECO:0000313" key="3">
    <source>
        <dbReference type="Proteomes" id="UP000428803"/>
    </source>
</evidence>
<proteinExistence type="predicted"/>
<feature type="signal peptide" evidence="1">
    <location>
        <begin position="1"/>
        <end position="24"/>
    </location>
</feature>
<name>A0A6I6L3N6_9SPHN</name>
<sequence>MTCNLKTRLALLALMCAPSLSAAAHETPVQAAPADVVQELHAFYADQDQANRDGLTSTELAERFYSHDVIITGEGDVAARRGIEASVKALDDWFAYLGPNGNKGCAFAVQDTVVSSDRDMASVFAVLTCQPNPPATTKQETIRQLFVLKRTVHGWRVVREMWQAGGFGN</sequence>
<reference evidence="3" key="1">
    <citation type="submission" date="2019-01" db="EMBL/GenBank/DDBJ databases">
        <title>Sphingorhabdus lacus sp.nov., isolated from an oligotrophic freshwater lake.</title>
        <authorList>
            <person name="Park M."/>
        </authorList>
    </citation>
    <scope>NUCLEOTIDE SEQUENCE [LARGE SCALE GENOMIC DNA]</scope>
    <source>
        <strain evidence="3">IMCC1753</strain>
    </source>
</reference>
<dbReference type="SUPFAM" id="SSF54427">
    <property type="entry name" value="NTF2-like"/>
    <property type="match status" value="1"/>
</dbReference>
<dbReference type="AlphaFoldDB" id="A0A6I6L3N6"/>
<evidence type="ECO:0000256" key="1">
    <source>
        <dbReference type="SAM" id="SignalP"/>
    </source>
</evidence>
<keyword evidence="3" id="KW-1185">Reference proteome</keyword>
<gene>
    <name evidence="2" type="ORF">EUU25_06925</name>
</gene>
<dbReference type="Proteomes" id="UP000428803">
    <property type="component" value="Chromosome"/>
</dbReference>
<evidence type="ECO:0000313" key="2">
    <source>
        <dbReference type="EMBL" id="QGY80375.1"/>
    </source>
</evidence>
<dbReference type="EMBL" id="CP035733">
    <property type="protein sequence ID" value="QGY80375.1"/>
    <property type="molecule type" value="Genomic_DNA"/>
</dbReference>
<keyword evidence="1" id="KW-0732">Signal</keyword>
<dbReference type="Gene3D" id="3.10.450.50">
    <property type="match status" value="1"/>
</dbReference>
<evidence type="ECO:0008006" key="4">
    <source>
        <dbReference type="Google" id="ProtNLM"/>
    </source>
</evidence>
<feature type="chain" id="PRO_5026060513" description="SnoaL-like domain-containing protein" evidence="1">
    <location>
        <begin position="25"/>
        <end position="169"/>
    </location>
</feature>
<dbReference type="OrthoDB" id="7468978at2"/>
<organism evidence="2 3">
    <name type="scientific">Sphingorhabdus lacus</name>
    <dbReference type="NCBI Taxonomy" id="392610"/>
    <lineage>
        <taxon>Bacteria</taxon>
        <taxon>Pseudomonadati</taxon>
        <taxon>Pseudomonadota</taxon>
        <taxon>Alphaproteobacteria</taxon>
        <taxon>Sphingomonadales</taxon>
        <taxon>Sphingomonadaceae</taxon>
        <taxon>Sphingorhabdus</taxon>
    </lineage>
</organism>
<accession>A0A6I6L3N6</accession>
<dbReference type="KEGG" id="slaa:EUU25_06925"/>
<dbReference type="InterPro" id="IPR032710">
    <property type="entry name" value="NTF2-like_dom_sf"/>
</dbReference>
<dbReference type="RefSeq" id="WP_158899543.1">
    <property type="nucleotide sequence ID" value="NZ_CP035733.1"/>
</dbReference>